<dbReference type="GO" id="GO:0008270">
    <property type="term" value="F:zinc ion binding"/>
    <property type="evidence" value="ECO:0007669"/>
    <property type="project" value="UniProtKB-KW"/>
</dbReference>
<dbReference type="GO" id="GO:0003676">
    <property type="term" value="F:nucleic acid binding"/>
    <property type="evidence" value="ECO:0007669"/>
    <property type="project" value="InterPro"/>
</dbReference>
<dbReference type="AlphaFoldDB" id="A0A9W7W1J7"/>
<reference evidence="3 4" key="1">
    <citation type="journal article" date="2018" name="IMA Fungus">
        <title>IMA Genome-F 10: Nine draft genome sequences of Claviceps purpurea s.lat., including C. arundinis, C. humidiphila, and C. cf. spartinae, pseudomolecules for the pitch canker pathogen Fusarium circinatum, draft genome of Davidsoniella eucalypti, Grosmannia galeiformis, Quambalaria eucalypti, and Teratosphaeria destructans.</title>
        <authorList>
            <person name="Wingfield B.D."/>
            <person name="Liu M."/>
            <person name="Nguyen H.D."/>
            <person name="Lane F.A."/>
            <person name="Morgan S.W."/>
            <person name="De Vos L."/>
            <person name="Wilken P.M."/>
            <person name="Duong T.A."/>
            <person name="Aylward J."/>
            <person name="Coetzee M.P."/>
            <person name="Dadej K."/>
            <person name="De Beer Z.W."/>
            <person name="Findlay W."/>
            <person name="Havenga M."/>
            <person name="Kolarik M."/>
            <person name="Menzies J.G."/>
            <person name="Naidoo K."/>
            <person name="Pochopski O."/>
            <person name="Shoukouhi P."/>
            <person name="Santana Q.C."/>
            <person name="Seifert K.A."/>
            <person name="Soal N."/>
            <person name="Steenkamp E.T."/>
            <person name="Tatham C.T."/>
            <person name="van der Nest M.A."/>
            <person name="Wingfield M.J."/>
        </authorList>
    </citation>
    <scope>NUCLEOTIDE SEQUENCE [LARGE SCALE GENOMIC DNA]</scope>
    <source>
        <strain evidence="3">CMW44962</strain>
    </source>
</reference>
<gene>
    <name evidence="3" type="ORF">Tdes44962_MAKER03536</name>
</gene>
<dbReference type="Pfam" id="PF00098">
    <property type="entry name" value="zf-CCHC"/>
    <property type="match status" value="4"/>
</dbReference>
<dbReference type="Gene3D" id="4.10.60.10">
    <property type="entry name" value="Zinc finger, CCHC-type"/>
    <property type="match status" value="4"/>
</dbReference>
<keyword evidence="1" id="KW-0863">Zinc-finger</keyword>
<comment type="caution">
    <text evidence="3">The sequence shown here is derived from an EMBL/GenBank/DDBJ whole genome shotgun (WGS) entry which is preliminary data.</text>
</comment>
<dbReference type="InterPro" id="IPR001878">
    <property type="entry name" value="Znf_CCHC"/>
</dbReference>
<dbReference type="EMBL" id="RIBY02001990">
    <property type="protein sequence ID" value="KAH9826404.1"/>
    <property type="molecule type" value="Genomic_DNA"/>
</dbReference>
<dbReference type="OrthoDB" id="3863715at2759"/>
<feature type="non-terminal residue" evidence="3">
    <location>
        <position position="1"/>
    </location>
</feature>
<dbReference type="InterPro" id="IPR036875">
    <property type="entry name" value="Znf_CCHC_sf"/>
</dbReference>
<evidence type="ECO:0000256" key="1">
    <source>
        <dbReference type="PROSITE-ProRule" id="PRU00047"/>
    </source>
</evidence>
<sequence length="157" mass="15735">GGTDHQARDCPTKGTPTCYNCGNSGHLSRECTEPAKDKTCYNCGETSHLSRDCPTAAPRAGFGGGAGGQECYKCGRTGHIARNCTQGGGFGGVVVASAGATATAAATAAAAAAARRATRAAGGEVGHLSRECPSEASSERVCYKCKQPGHVQAACPN</sequence>
<protein>
    <submittedName>
        <fullName evidence="3">Zinc knuckle domain protein</fullName>
    </submittedName>
</protein>
<evidence type="ECO:0000259" key="2">
    <source>
        <dbReference type="PROSITE" id="PS50158"/>
    </source>
</evidence>
<keyword evidence="1" id="KW-0479">Metal-binding</keyword>
<organism evidence="3 4">
    <name type="scientific">Teratosphaeria destructans</name>
    <dbReference type="NCBI Taxonomy" id="418781"/>
    <lineage>
        <taxon>Eukaryota</taxon>
        <taxon>Fungi</taxon>
        <taxon>Dikarya</taxon>
        <taxon>Ascomycota</taxon>
        <taxon>Pezizomycotina</taxon>
        <taxon>Dothideomycetes</taxon>
        <taxon>Dothideomycetidae</taxon>
        <taxon>Mycosphaerellales</taxon>
        <taxon>Teratosphaeriaceae</taxon>
        <taxon>Teratosphaeria</taxon>
    </lineage>
</organism>
<name>A0A9W7W1J7_9PEZI</name>
<dbReference type="SUPFAM" id="SSF57756">
    <property type="entry name" value="Retrovirus zinc finger-like domains"/>
    <property type="match status" value="3"/>
</dbReference>
<dbReference type="Proteomes" id="UP001138500">
    <property type="component" value="Unassembled WGS sequence"/>
</dbReference>
<dbReference type="InterPro" id="IPR051714">
    <property type="entry name" value="Znf_CCHC_NABP"/>
</dbReference>
<evidence type="ECO:0000313" key="3">
    <source>
        <dbReference type="EMBL" id="KAH9826404.1"/>
    </source>
</evidence>
<dbReference type="PROSITE" id="PS50158">
    <property type="entry name" value="ZF_CCHC"/>
    <property type="match status" value="4"/>
</dbReference>
<proteinExistence type="predicted"/>
<dbReference type="SMART" id="SM00343">
    <property type="entry name" value="ZnF_C2HC"/>
    <property type="match status" value="6"/>
</dbReference>
<dbReference type="PANTHER" id="PTHR23002">
    <property type="entry name" value="ZINC FINGER CCHC DOMAIN CONTAINING PROTEIN"/>
    <property type="match status" value="1"/>
</dbReference>
<accession>A0A9W7W1J7</accession>
<evidence type="ECO:0000313" key="4">
    <source>
        <dbReference type="Proteomes" id="UP001138500"/>
    </source>
</evidence>
<feature type="domain" description="CCHC-type" evidence="2">
    <location>
        <begin position="71"/>
        <end position="86"/>
    </location>
</feature>
<keyword evidence="1" id="KW-0862">Zinc</keyword>
<keyword evidence="4" id="KW-1185">Reference proteome</keyword>
<reference evidence="3 4" key="2">
    <citation type="journal article" date="2021" name="Curr. Genet.">
        <title>Genetic response to nitrogen starvation in the aggressive Eucalyptus foliar pathogen Teratosphaeria destructans.</title>
        <authorList>
            <person name="Havenga M."/>
            <person name="Wingfield B.D."/>
            <person name="Wingfield M.J."/>
            <person name="Dreyer L.L."/>
            <person name="Roets F."/>
            <person name="Aylward J."/>
        </authorList>
    </citation>
    <scope>NUCLEOTIDE SEQUENCE [LARGE SCALE GENOMIC DNA]</scope>
    <source>
        <strain evidence="3">CMW44962</strain>
    </source>
</reference>
<feature type="domain" description="CCHC-type" evidence="2">
    <location>
        <begin position="40"/>
        <end position="54"/>
    </location>
</feature>
<feature type="domain" description="CCHC-type" evidence="2">
    <location>
        <begin position="18"/>
        <end position="33"/>
    </location>
</feature>
<feature type="domain" description="CCHC-type" evidence="2">
    <location>
        <begin position="142"/>
        <end position="157"/>
    </location>
</feature>